<evidence type="ECO:0000313" key="1">
    <source>
        <dbReference type="EMBL" id="ERN40937.1"/>
    </source>
</evidence>
<proteinExistence type="predicted"/>
<dbReference type="RefSeq" id="WP_022607880.1">
    <property type="nucleotide sequence ID" value="NZ_ASSJ01000064.1"/>
</dbReference>
<sequence length="71" mass="7703">MVVIGAIERREIGPGAWVLAAPDGKAYELKSAPRELLQAGRRARVTGKLRDDVMTLAAIGPVLEVESFAWE</sequence>
<name>U5DJ25_9CHRO</name>
<organism evidence="1 2">
    <name type="scientific">Rubidibacter lacunae KORDI 51-2</name>
    <dbReference type="NCBI Taxonomy" id="582515"/>
    <lineage>
        <taxon>Bacteria</taxon>
        <taxon>Bacillati</taxon>
        <taxon>Cyanobacteriota</taxon>
        <taxon>Cyanophyceae</taxon>
        <taxon>Oscillatoriophycideae</taxon>
        <taxon>Chroococcales</taxon>
        <taxon>Aphanothecaceae</taxon>
        <taxon>Rubidibacter</taxon>
    </lineage>
</organism>
<protein>
    <submittedName>
        <fullName evidence="1">Uncharacterized protein</fullName>
    </submittedName>
</protein>
<dbReference type="InParanoid" id="U5DJ25"/>
<keyword evidence="2" id="KW-1185">Reference proteome</keyword>
<dbReference type="STRING" id="582515.KR51_00025470"/>
<gene>
    <name evidence="1" type="ORF">KR51_00025470</name>
</gene>
<dbReference type="AlphaFoldDB" id="U5DJ25"/>
<dbReference type="eggNOG" id="ENOG5032ZI7">
    <property type="taxonomic scope" value="Bacteria"/>
</dbReference>
<accession>U5DJ25</accession>
<comment type="caution">
    <text evidence="1">The sequence shown here is derived from an EMBL/GenBank/DDBJ whole genome shotgun (WGS) entry which is preliminary data.</text>
</comment>
<dbReference type="EMBL" id="ASSJ01000064">
    <property type="protein sequence ID" value="ERN40937.1"/>
    <property type="molecule type" value="Genomic_DNA"/>
</dbReference>
<dbReference type="Proteomes" id="UP000016960">
    <property type="component" value="Unassembled WGS sequence"/>
</dbReference>
<dbReference type="OrthoDB" id="4869430at2"/>
<evidence type="ECO:0000313" key="2">
    <source>
        <dbReference type="Proteomes" id="UP000016960"/>
    </source>
</evidence>
<reference evidence="1 2" key="1">
    <citation type="submission" date="2013-05" db="EMBL/GenBank/DDBJ databases">
        <title>Draft genome sequence of Rubidibacter lacunae KORDI 51-2.</title>
        <authorList>
            <person name="Choi D.H."/>
            <person name="Noh J.H."/>
            <person name="Kwon K.-K."/>
            <person name="Lee J.-H."/>
            <person name="Ryu J.-Y."/>
        </authorList>
    </citation>
    <scope>NUCLEOTIDE SEQUENCE [LARGE SCALE GENOMIC DNA]</scope>
    <source>
        <strain evidence="1 2">KORDI 51-2</strain>
    </source>
</reference>